<sequence length="118" mass="12545">MRDGVGEGRRHPLGGQHLGEEAVAEGLAVHEDAAVVEDHELVPHRLSSDSLDTAFQVNVGKFGKAVKACGELIDSSARAVETAYTCIYVESGHALARKWGGGIVKAIRPCRQLLSKVS</sequence>
<name>A0ABQ3F391_9ACTN</name>
<gene>
    <name evidence="1" type="ORF">GCM10010347_52480</name>
</gene>
<evidence type="ECO:0000313" key="1">
    <source>
        <dbReference type="EMBL" id="GHB75596.1"/>
    </source>
</evidence>
<evidence type="ECO:0000313" key="2">
    <source>
        <dbReference type="Proteomes" id="UP000642673"/>
    </source>
</evidence>
<keyword evidence="2" id="KW-1185">Reference proteome</keyword>
<reference evidence="2" key="1">
    <citation type="journal article" date="2019" name="Int. J. Syst. Evol. Microbiol.">
        <title>The Global Catalogue of Microorganisms (GCM) 10K type strain sequencing project: providing services to taxonomists for standard genome sequencing and annotation.</title>
        <authorList>
            <consortium name="The Broad Institute Genomics Platform"/>
            <consortium name="The Broad Institute Genome Sequencing Center for Infectious Disease"/>
            <person name="Wu L."/>
            <person name="Ma J."/>
        </authorList>
    </citation>
    <scope>NUCLEOTIDE SEQUENCE [LARGE SCALE GENOMIC DNA]</scope>
    <source>
        <strain evidence="2">JCM 4738</strain>
    </source>
</reference>
<comment type="caution">
    <text evidence="1">The sequence shown here is derived from an EMBL/GenBank/DDBJ whole genome shotgun (WGS) entry which is preliminary data.</text>
</comment>
<accession>A0ABQ3F391</accession>
<dbReference type="EMBL" id="BMVP01000013">
    <property type="protein sequence ID" value="GHB75596.1"/>
    <property type="molecule type" value="Genomic_DNA"/>
</dbReference>
<protein>
    <submittedName>
        <fullName evidence="1">Uncharacterized protein</fullName>
    </submittedName>
</protein>
<dbReference type="Proteomes" id="UP000642673">
    <property type="component" value="Unassembled WGS sequence"/>
</dbReference>
<organism evidence="1 2">
    <name type="scientific">Streptomyces cirratus</name>
    <dbReference type="NCBI Taxonomy" id="68187"/>
    <lineage>
        <taxon>Bacteria</taxon>
        <taxon>Bacillati</taxon>
        <taxon>Actinomycetota</taxon>
        <taxon>Actinomycetes</taxon>
        <taxon>Kitasatosporales</taxon>
        <taxon>Streptomycetaceae</taxon>
        <taxon>Streptomyces</taxon>
    </lineage>
</organism>
<proteinExistence type="predicted"/>